<sequence length="518" mass="61980">MLKEFSDPLFSLIKSLSASEKRQFSLYVGRIGGKSERKFENLFKLLSKQKYYDEAEILAKSSISKQQLSNVKAHLYKQVLVSLRLNPSQQNILLQLREQFDFAYILYRKALYKQALKLLEKTKITAIEYEEKTIAFEVLELEKIIESQYITRSSEHRAENLVNQTEELSLLNAIAGKLSNLSLQLYNTFLKNGYARTNKEAREITLFFEVNLPEYEYASLGFREKLWLYQAYLWYNFITQDFLSCYRYALKWVDLFRQNPTFIKVHPVFYLKGNHYLLESLFYLNNVEVFEEALHHFEKTLQDQRIPKDQNILALSFMYLYFNKLNSRFMRGEFAEADVLVKEIIDGVGVYKNTLDEHHIMVLYYKIASLYFGDANYKKCIEYLQKIIQNKALEMRDDLMCFSRILNLLAHYEAGLDYHLDRLIRSTYRFLMKMNELHEVQKEMIKFLRHLPNVYPSEIKTEFKNLRDRLKVYEDHPFERRAFLYLDIISWLESNYKNRPVAEIIREKFLAEKKFGQL</sequence>
<evidence type="ECO:0000313" key="1">
    <source>
        <dbReference type="EMBL" id="MBW2961040.1"/>
    </source>
</evidence>
<dbReference type="Proteomes" id="UP000719267">
    <property type="component" value="Unassembled WGS sequence"/>
</dbReference>
<accession>A0ABS6VZL6</accession>
<protein>
    <recommendedName>
        <fullName evidence="3">Tetratricopeptide repeat protein</fullName>
    </recommendedName>
</protein>
<name>A0ABS6VZL6_9FLAO</name>
<reference evidence="1 2" key="1">
    <citation type="submission" date="2021-07" db="EMBL/GenBank/DDBJ databases">
        <title>Mesonia aestuariivivens sp. nov., isolated from a tidal flat.</title>
        <authorList>
            <person name="Kim Y.-O."/>
            <person name="Yoon J.-H."/>
        </authorList>
    </citation>
    <scope>NUCLEOTIDE SEQUENCE [LARGE SCALE GENOMIC DNA]</scope>
    <source>
        <strain evidence="1 2">JHPTF-M18</strain>
    </source>
</reference>
<evidence type="ECO:0008006" key="3">
    <source>
        <dbReference type="Google" id="ProtNLM"/>
    </source>
</evidence>
<proteinExistence type="predicted"/>
<comment type="caution">
    <text evidence="1">The sequence shown here is derived from an EMBL/GenBank/DDBJ whole genome shotgun (WGS) entry which is preliminary data.</text>
</comment>
<dbReference type="RefSeq" id="WP_219039324.1">
    <property type="nucleotide sequence ID" value="NZ_JAHWDF010000003.1"/>
</dbReference>
<keyword evidence="2" id="KW-1185">Reference proteome</keyword>
<evidence type="ECO:0000313" key="2">
    <source>
        <dbReference type="Proteomes" id="UP000719267"/>
    </source>
</evidence>
<organism evidence="1 2">
    <name type="scientific">Mesonia aestuariivivens</name>
    <dbReference type="NCBI Taxonomy" id="2796128"/>
    <lineage>
        <taxon>Bacteria</taxon>
        <taxon>Pseudomonadati</taxon>
        <taxon>Bacteroidota</taxon>
        <taxon>Flavobacteriia</taxon>
        <taxon>Flavobacteriales</taxon>
        <taxon>Flavobacteriaceae</taxon>
        <taxon>Mesonia</taxon>
    </lineage>
</organism>
<gene>
    <name evidence="1" type="ORF">KW502_04410</name>
</gene>
<dbReference type="EMBL" id="JAHWDF010000003">
    <property type="protein sequence ID" value="MBW2961040.1"/>
    <property type="molecule type" value="Genomic_DNA"/>
</dbReference>